<reference evidence="1" key="1">
    <citation type="submission" date="2019-08" db="EMBL/GenBank/DDBJ databases">
        <authorList>
            <person name="Kucharzyk K."/>
            <person name="Murdoch R.W."/>
            <person name="Higgins S."/>
            <person name="Loffler F."/>
        </authorList>
    </citation>
    <scope>NUCLEOTIDE SEQUENCE</scope>
</reference>
<accession>A0A645I619</accession>
<dbReference type="AlphaFoldDB" id="A0A645I619"/>
<evidence type="ECO:0000313" key="1">
    <source>
        <dbReference type="EMBL" id="MPN46688.1"/>
    </source>
</evidence>
<name>A0A645I619_9ZZZZ</name>
<sequence length="64" mass="7460">MFQVGIAWQQSVKQKLMDTLTKIHIHTDIIPDGEGFLIDVGLIFEKYVPLRFGNILRLKCAFRR</sequence>
<proteinExistence type="predicted"/>
<organism evidence="1">
    <name type="scientific">bioreactor metagenome</name>
    <dbReference type="NCBI Taxonomy" id="1076179"/>
    <lineage>
        <taxon>unclassified sequences</taxon>
        <taxon>metagenomes</taxon>
        <taxon>ecological metagenomes</taxon>
    </lineage>
</organism>
<protein>
    <submittedName>
        <fullName evidence="1">Uncharacterized protein</fullName>
    </submittedName>
</protein>
<dbReference type="EMBL" id="VSSQ01107568">
    <property type="protein sequence ID" value="MPN46688.1"/>
    <property type="molecule type" value="Genomic_DNA"/>
</dbReference>
<comment type="caution">
    <text evidence="1">The sequence shown here is derived from an EMBL/GenBank/DDBJ whole genome shotgun (WGS) entry which is preliminary data.</text>
</comment>
<gene>
    <name evidence="1" type="ORF">SDC9_194285</name>
</gene>